<keyword evidence="11" id="KW-1185">Reference proteome</keyword>
<evidence type="ECO:0000256" key="1">
    <source>
        <dbReference type="ARBA" id="ARBA00004141"/>
    </source>
</evidence>
<name>W6YSW2_COCC2</name>
<evidence type="ECO:0000256" key="2">
    <source>
        <dbReference type="ARBA" id="ARBA00022692"/>
    </source>
</evidence>
<evidence type="ECO:0000256" key="7">
    <source>
        <dbReference type="SAM" id="SignalP"/>
    </source>
</evidence>
<feature type="transmembrane region" description="Helical" evidence="6">
    <location>
        <begin position="476"/>
        <end position="495"/>
    </location>
</feature>
<dbReference type="PANTHER" id="PTHR23112">
    <property type="entry name" value="G PROTEIN-COUPLED RECEPTOR 157-RELATED"/>
    <property type="match status" value="1"/>
</dbReference>
<dbReference type="InterPro" id="IPR022596">
    <property type="entry name" value="GPR1/2/3_C"/>
</dbReference>
<evidence type="ECO:0000259" key="9">
    <source>
        <dbReference type="Pfam" id="PF11970"/>
    </source>
</evidence>
<evidence type="ECO:0000313" key="10">
    <source>
        <dbReference type="EMBL" id="EUC34601.1"/>
    </source>
</evidence>
<dbReference type="eggNOG" id="ENOG502QU8E">
    <property type="taxonomic scope" value="Eukaryota"/>
</dbReference>
<proteinExistence type="predicted"/>
<dbReference type="Gene3D" id="1.20.1070.10">
    <property type="entry name" value="Rhodopsin 7-helix transmembrane proteins"/>
    <property type="match status" value="1"/>
</dbReference>
<feature type="region of interest" description="Disordered" evidence="5">
    <location>
        <begin position="531"/>
        <end position="552"/>
    </location>
</feature>
<organism evidence="10 11">
    <name type="scientific">Cochliobolus carbonum (strain 26-R-13)</name>
    <name type="common">Maize leaf spot fungus</name>
    <name type="synonym">Bipolaris zeicola</name>
    <dbReference type="NCBI Taxonomy" id="930089"/>
    <lineage>
        <taxon>Eukaryota</taxon>
        <taxon>Fungi</taxon>
        <taxon>Dikarya</taxon>
        <taxon>Ascomycota</taxon>
        <taxon>Pezizomycotina</taxon>
        <taxon>Dothideomycetes</taxon>
        <taxon>Pleosporomycetidae</taxon>
        <taxon>Pleosporales</taxon>
        <taxon>Pleosporineae</taxon>
        <taxon>Pleosporaceae</taxon>
        <taxon>Bipolaris</taxon>
    </lineage>
</organism>
<feature type="region of interest" description="Disordered" evidence="5">
    <location>
        <begin position="619"/>
        <end position="660"/>
    </location>
</feature>
<comment type="subcellular location">
    <subcellularLocation>
        <location evidence="1">Membrane</location>
        <topology evidence="1">Multi-pass membrane protein</topology>
    </subcellularLocation>
</comment>
<dbReference type="GO" id="GO:0005886">
    <property type="term" value="C:plasma membrane"/>
    <property type="evidence" value="ECO:0007669"/>
    <property type="project" value="TreeGrafter"/>
</dbReference>
<keyword evidence="4 6" id="KW-0472">Membrane</keyword>
<evidence type="ECO:0000256" key="3">
    <source>
        <dbReference type="ARBA" id="ARBA00022989"/>
    </source>
</evidence>
<dbReference type="RefSeq" id="XP_007711077.1">
    <property type="nucleotide sequence ID" value="XM_007712887.1"/>
</dbReference>
<dbReference type="Proteomes" id="UP000053841">
    <property type="component" value="Unassembled WGS sequence"/>
</dbReference>
<dbReference type="GO" id="GO:0007189">
    <property type="term" value="P:adenylate cyclase-activating G protein-coupled receptor signaling pathway"/>
    <property type="evidence" value="ECO:0007669"/>
    <property type="project" value="TreeGrafter"/>
</dbReference>
<feature type="domain" description="Glucose receptor Git3-like N-terminal" evidence="8">
    <location>
        <begin position="46"/>
        <end position="234"/>
    </location>
</feature>
<evidence type="ECO:0000259" key="8">
    <source>
        <dbReference type="Pfam" id="PF11710"/>
    </source>
</evidence>
<feature type="transmembrane region" description="Helical" evidence="6">
    <location>
        <begin position="160"/>
        <end position="179"/>
    </location>
</feature>
<dbReference type="OrthoDB" id="5368598at2759"/>
<feature type="transmembrane region" description="Helical" evidence="6">
    <location>
        <begin position="435"/>
        <end position="456"/>
    </location>
</feature>
<keyword evidence="3 6" id="KW-1133">Transmembrane helix</keyword>
<feature type="domain" description="G protein-coupled receptor GPR1/2/3 C-terminal" evidence="9">
    <location>
        <begin position="429"/>
        <end position="501"/>
    </location>
</feature>
<accession>W6YSW2</accession>
<feature type="compositionally biased region" description="Basic and acidic residues" evidence="5">
    <location>
        <begin position="619"/>
        <end position="628"/>
    </location>
</feature>
<dbReference type="PANTHER" id="PTHR23112:SF37">
    <property type="entry name" value="G PROTEIN-COUPLED RECEPTOR GPR1"/>
    <property type="match status" value="1"/>
</dbReference>
<dbReference type="AlphaFoldDB" id="W6YSW2"/>
<evidence type="ECO:0000256" key="4">
    <source>
        <dbReference type="ARBA" id="ARBA00023136"/>
    </source>
</evidence>
<feature type="transmembrane region" description="Helical" evidence="6">
    <location>
        <begin position="45"/>
        <end position="68"/>
    </location>
</feature>
<feature type="compositionally biased region" description="Basic and acidic residues" evidence="5">
    <location>
        <begin position="638"/>
        <end position="660"/>
    </location>
</feature>
<keyword evidence="2 6" id="KW-0812">Transmembrane</keyword>
<dbReference type="EMBL" id="KI964588">
    <property type="protein sequence ID" value="EUC34601.1"/>
    <property type="molecule type" value="Genomic_DNA"/>
</dbReference>
<dbReference type="Pfam" id="PF11710">
    <property type="entry name" value="Git3"/>
    <property type="match status" value="1"/>
</dbReference>
<feature type="chain" id="PRO_5004886191" description="G-protein coupled receptors family 1 profile domain-containing protein" evidence="7">
    <location>
        <begin position="22"/>
        <end position="660"/>
    </location>
</feature>
<dbReference type="Pfam" id="PF11970">
    <property type="entry name" value="GPR_Gpa2_C"/>
    <property type="match status" value="1"/>
</dbReference>
<feature type="transmembrane region" description="Helical" evidence="6">
    <location>
        <begin position="208"/>
        <end position="230"/>
    </location>
</feature>
<evidence type="ECO:0000313" key="11">
    <source>
        <dbReference type="Proteomes" id="UP000053841"/>
    </source>
</evidence>
<dbReference type="STRING" id="930089.W6YSW2"/>
<protein>
    <recommendedName>
        <fullName evidence="12">G-protein coupled receptors family 1 profile domain-containing protein</fullName>
    </recommendedName>
</protein>
<dbReference type="InterPro" id="IPR023041">
    <property type="entry name" value="Glucose_rcpt_Git3-like_N"/>
</dbReference>
<evidence type="ECO:0008006" key="12">
    <source>
        <dbReference type="Google" id="ProtNLM"/>
    </source>
</evidence>
<dbReference type="KEGG" id="bze:COCCADRAFT_93024"/>
<reference evidence="10 11" key="1">
    <citation type="journal article" date="2013" name="PLoS Genet.">
        <title>Comparative genome structure, secondary metabolite, and effector coding capacity across Cochliobolus pathogens.</title>
        <authorList>
            <person name="Condon B.J."/>
            <person name="Leng Y."/>
            <person name="Wu D."/>
            <person name="Bushley K.E."/>
            <person name="Ohm R.A."/>
            <person name="Otillar R."/>
            <person name="Martin J."/>
            <person name="Schackwitz W."/>
            <person name="Grimwood J."/>
            <person name="MohdZainudin N."/>
            <person name="Xue C."/>
            <person name="Wang R."/>
            <person name="Manning V.A."/>
            <person name="Dhillon B."/>
            <person name="Tu Z.J."/>
            <person name="Steffenson B.J."/>
            <person name="Salamov A."/>
            <person name="Sun H."/>
            <person name="Lowry S."/>
            <person name="LaButti K."/>
            <person name="Han J."/>
            <person name="Copeland A."/>
            <person name="Lindquist E."/>
            <person name="Barry K."/>
            <person name="Schmutz J."/>
            <person name="Baker S.E."/>
            <person name="Ciuffetti L.M."/>
            <person name="Grigoriev I.V."/>
            <person name="Zhong S."/>
            <person name="Turgeon B.G."/>
        </authorList>
    </citation>
    <scope>NUCLEOTIDE SEQUENCE [LARGE SCALE GENOMIC DNA]</scope>
    <source>
        <strain evidence="10 11">26-R-13</strain>
    </source>
</reference>
<evidence type="ECO:0000256" key="6">
    <source>
        <dbReference type="SAM" id="Phobius"/>
    </source>
</evidence>
<feature type="transmembrane region" description="Helical" evidence="6">
    <location>
        <begin position="118"/>
        <end position="139"/>
    </location>
</feature>
<evidence type="ECO:0000256" key="5">
    <source>
        <dbReference type="SAM" id="MobiDB-lite"/>
    </source>
</evidence>
<keyword evidence="7" id="KW-0732">Signal</keyword>
<feature type="signal peptide" evidence="7">
    <location>
        <begin position="1"/>
        <end position="21"/>
    </location>
</feature>
<dbReference type="GeneID" id="19153490"/>
<dbReference type="HOGENOM" id="CLU_017709_0_0_1"/>
<dbReference type="GO" id="GO:0004930">
    <property type="term" value="F:G protein-coupled receptor activity"/>
    <property type="evidence" value="ECO:0007669"/>
    <property type="project" value="TreeGrafter"/>
</dbReference>
<sequence length="660" mass="73709">MSTCVRLCCIVFLSFSFVVSAVPLNEHNGTQYTTPNAANDRRTRVITTVALVFSSLSMSASLVAFFWVCRMEKQFRHRLLMLLICGDLIRAFCFVVGAIVMLARGPVESTSAYCQSSGFFIAFGTEISDFAVLMIAIHTALQVFRPSGQAPSEGLHPYKYYVYACVFCAPTISASLAFLNTQGAYRLQGAYCLLPTRPFWYRLALTWIPRYCIIFVIISLAIAIYTYVGWEFKNYNAMSRKLGYTLNNDLTRNSINIRASQTKASLFGDGYMPSEELATRPASIMTQQKSSGLHSRRTSTTSQKAVTVPERRYSTSLTCNELCGAPGPTSTLAASTSPTTSSFVRSTRRFHAHGKHSGPARPPLVSIPSGQTVGQVEYNDSLHPCVSSSHTDILSASTPTLHAFPGAASTPELGLLEPPSPGFNRMIRQRARIHCQLRLTFIYPIVYTLMWVAPFVYHCMMYNDYYARKPIWGIRLANSFCIVSMGFVNCLVFSLQEKPWRGIATSDGTLLGSFFVWNGRNDRWTRRLRGRSRSAGAGGAPRGEVAQRSLSDGGLYGPRRSIGSSAGFYGYSRVEKNWARERLEWEREERFRVLRERAMKGDTTSTRRHSMCESSFCGDGEHDFVHDDNDGEEMTDWNIEKRHEGAKSPDVHAKGSDMNS</sequence>
<feature type="transmembrane region" description="Helical" evidence="6">
    <location>
        <begin position="80"/>
        <end position="103"/>
    </location>
</feature>
<gene>
    <name evidence="10" type="ORF">COCCADRAFT_93024</name>
</gene>